<feature type="transmembrane region" description="Helical" evidence="2">
    <location>
        <begin position="36"/>
        <end position="57"/>
    </location>
</feature>
<feature type="region of interest" description="Disordered" evidence="1">
    <location>
        <begin position="1"/>
        <end position="29"/>
    </location>
</feature>
<proteinExistence type="predicted"/>
<feature type="compositionally biased region" description="Polar residues" evidence="1">
    <location>
        <begin position="1"/>
        <end position="11"/>
    </location>
</feature>
<evidence type="ECO:0000256" key="2">
    <source>
        <dbReference type="SAM" id="Phobius"/>
    </source>
</evidence>
<evidence type="ECO:0000313" key="3">
    <source>
        <dbReference type="EMBL" id="GLF93957.1"/>
    </source>
</evidence>
<evidence type="ECO:0000313" key="4">
    <source>
        <dbReference type="Proteomes" id="UP001291653"/>
    </source>
</evidence>
<comment type="caution">
    <text evidence="3">The sequence shown here is derived from an EMBL/GenBank/DDBJ whole genome shotgun (WGS) entry which is preliminary data.</text>
</comment>
<keyword evidence="2" id="KW-0812">Transmembrane</keyword>
<evidence type="ECO:0000256" key="1">
    <source>
        <dbReference type="SAM" id="MobiDB-lite"/>
    </source>
</evidence>
<keyword evidence="2" id="KW-1133">Transmembrane helix</keyword>
<protein>
    <submittedName>
        <fullName evidence="3">Uncharacterized protein</fullName>
    </submittedName>
</protein>
<keyword evidence="2" id="KW-0472">Membrane</keyword>
<gene>
    <name evidence="3" type="ORF">SYYSPA8_06690</name>
</gene>
<sequence length="178" mass="18488">MVENGNDTQSAPAHGELDGTAAPAARGNGRWSRRGLTVPLCLTAGAVALAVGAVLALRDDGSAGADAADEPVSASPVVCAQVIARGTVTRTEPQGDRTRVVLAVDRYLKPSKGPKETVFTVPRAEAGFFASGERMLVTIPRSPDEPVQSYTGAEVAFAWERMAAELPAAGEQRCERSG</sequence>
<dbReference type="EMBL" id="BSBI01000002">
    <property type="protein sequence ID" value="GLF93957.1"/>
    <property type="molecule type" value="Genomic_DNA"/>
</dbReference>
<reference evidence="3 4" key="1">
    <citation type="submission" date="2022-10" db="EMBL/GenBank/DDBJ databases">
        <title>Draft genome sequence of Streptomyces sp. YSPA8.</title>
        <authorList>
            <person name="Moriuchi R."/>
            <person name="Dohra H."/>
            <person name="Yamamura H."/>
            <person name="Kodani S."/>
        </authorList>
    </citation>
    <scope>NUCLEOTIDE SEQUENCE [LARGE SCALE GENOMIC DNA]</scope>
    <source>
        <strain evidence="3 4">YSPA8</strain>
    </source>
</reference>
<accession>A0ABQ5NUB2</accession>
<keyword evidence="4" id="KW-1185">Reference proteome</keyword>
<organism evidence="3 4">
    <name type="scientific">Streptomyces yaizuensis</name>
    <dbReference type="NCBI Taxonomy" id="2989713"/>
    <lineage>
        <taxon>Bacteria</taxon>
        <taxon>Bacillati</taxon>
        <taxon>Actinomycetota</taxon>
        <taxon>Actinomycetes</taxon>
        <taxon>Kitasatosporales</taxon>
        <taxon>Streptomycetaceae</taxon>
        <taxon>Streptomyces</taxon>
    </lineage>
</organism>
<dbReference type="RefSeq" id="WP_323446030.1">
    <property type="nucleotide sequence ID" value="NZ_BSBI01000002.1"/>
</dbReference>
<dbReference type="Proteomes" id="UP001291653">
    <property type="component" value="Unassembled WGS sequence"/>
</dbReference>
<name>A0ABQ5NUB2_9ACTN</name>